<evidence type="ECO:0000256" key="3">
    <source>
        <dbReference type="ARBA" id="ARBA00023163"/>
    </source>
</evidence>
<reference evidence="6" key="1">
    <citation type="submission" date="2016-10" db="EMBL/GenBank/DDBJ databases">
        <authorList>
            <person name="Varghese N."/>
            <person name="Submissions S."/>
        </authorList>
    </citation>
    <scope>NUCLEOTIDE SEQUENCE [LARGE SCALE GENOMIC DNA]</scope>
    <source>
        <strain evidence="6">DSM 23515</strain>
    </source>
</reference>
<dbReference type="GO" id="GO:0003700">
    <property type="term" value="F:DNA-binding transcription factor activity"/>
    <property type="evidence" value="ECO:0007669"/>
    <property type="project" value="InterPro"/>
</dbReference>
<evidence type="ECO:0000256" key="1">
    <source>
        <dbReference type="ARBA" id="ARBA00023015"/>
    </source>
</evidence>
<evidence type="ECO:0000313" key="6">
    <source>
        <dbReference type="Proteomes" id="UP000199116"/>
    </source>
</evidence>
<dbReference type="GO" id="GO:0043565">
    <property type="term" value="F:sequence-specific DNA binding"/>
    <property type="evidence" value="ECO:0007669"/>
    <property type="project" value="InterPro"/>
</dbReference>
<sequence>MTNTVHIDRDFGWFVGSFENNQQHKHYAVQLSIPINGKVILKTKDGTFESEQPILIKSNVAHQIISNTRQFLLLINPASTIGHFWNHLSDKEIQEINLTPALELRRALIDTNPQQVLAKELNSIIEKHDCFCSSAIHKGDERINNALVYLSNHFDRVVSLDEIADHFNVSSSRFLHLFKEETGITYRRAQLWNKLIKGITQFGKKSFTEIALGVGFSDNAHFSRVFKENFGFSPRDFLKISQFVQV</sequence>
<evidence type="ECO:0000313" key="5">
    <source>
        <dbReference type="EMBL" id="SFG20903.1"/>
    </source>
</evidence>
<dbReference type="PROSITE" id="PS01124">
    <property type="entry name" value="HTH_ARAC_FAMILY_2"/>
    <property type="match status" value="1"/>
</dbReference>
<evidence type="ECO:0000256" key="2">
    <source>
        <dbReference type="ARBA" id="ARBA00023125"/>
    </source>
</evidence>
<gene>
    <name evidence="5" type="ORF">SAMN04488033_1384</name>
</gene>
<dbReference type="PANTHER" id="PTHR46796">
    <property type="entry name" value="HTH-TYPE TRANSCRIPTIONAL ACTIVATOR RHAS-RELATED"/>
    <property type="match status" value="1"/>
</dbReference>
<dbReference type="Proteomes" id="UP000199116">
    <property type="component" value="Unassembled WGS sequence"/>
</dbReference>
<keyword evidence="3" id="KW-0804">Transcription</keyword>
<protein>
    <submittedName>
        <fullName evidence="5">AraC-type DNA-binding protein</fullName>
    </submittedName>
</protein>
<keyword evidence="2 5" id="KW-0238">DNA-binding</keyword>
<dbReference type="PRINTS" id="PR00032">
    <property type="entry name" value="HTHARAC"/>
</dbReference>
<feature type="domain" description="HTH araC/xylS-type" evidence="4">
    <location>
        <begin position="144"/>
        <end position="240"/>
    </location>
</feature>
<dbReference type="RefSeq" id="WP_093306467.1">
    <property type="nucleotide sequence ID" value="NZ_FOOH01000038.1"/>
</dbReference>
<dbReference type="SUPFAM" id="SSF46689">
    <property type="entry name" value="Homeodomain-like"/>
    <property type="match status" value="2"/>
</dbReference>
<dbReference type="InterPro" id="IPR009057">
    <property type="entry name" value="Homeodomain-like_sf"/>
</dbReference>
<evidence type="ECO:0000259" key="4">
    <source>
        <dbReference type="PROSITE" id="PS01124"/>
    </source>
</evidence>
<organism evidence="5 6">
    <name type="scientific">Salegentibacter agarivorans</name>
    <dbReference type="NCBI Taxonomy" id="345907"/>
    <lineage>
        <taxon>Bacteria</taxon>
        <taxon>Pseudomonadati</taxon>
        <taxon>Bacteroidota</taxon>
        <taxon>Flavobacteriia</taxon>
        <taxon>Flavobacteriales</taxon>
        <taxon>Flavobacteriaceae</taxon>
        <taxon>Salegentibacter</taxon>
    </lineage>
</organism>
<keyword evidence="6" id="KW-1185">Reference proteome</keyword>
<name>A0A1I2PZR7_9FLAO</name>
<keyword evidence="1" id="KW-0805">Transcription regulation</keyword>
<dbReference type="InterPro" id="IPR020449">
    <property type="entry name" value="Tscrpt_reg_AraC-type_HTH"/>
</dbReference>
<proteinExistence type="predicted"/>
<accession>A0A1I2PZR7</accession>
<dbReference type="Gene3D" id="1.10.10.60">
    <property type="entry name" value="Homeodomain-like"/>
    <property type="match status" value="2"/>
</dbReference>
<dbReference type="Pfam" id="PF12833">
    <property type="entry name" value="HTH_18"/>
    <property type="match status" value="1"/>
</dbReference>
<dbReference type="InterPro" id="IPR018060">
    <property type="entry name" value="HTH_AraC"/>
</dbReference>
<dbReference type="AlphaFoldDB" id="A0A1I2PZR7"/>
<dbReference type="EMBL" id="FOOH01000038">
    <property type="protein sequence ID" value="SFG20903.1"/>
    <property type="molecule type" value="Genomic_DNA"/>
</dbReference>
<dbReference type="InterPro" id="IPR050204">
    <property type="entry name" value="AraC_XylS_family_regulators"/>
</dbReference>
<dbReference type="SMART" id="SM00342">
    <property type="entry name" value="HTH_ARAC"/>
    <property type="match status" value="1"/>
</dbReference>